<dbReference type="Proteomes" id="UP001642482">
    <property type="component" value="Unassembled WGS sequence"/>
</dbReference>
<organism evidence="2 3">
    <name type="scientific">Sporothrix eucalyptigena</name>
    <dbReference type="NCBI Taxonomy" id="1812306"/>
    <lineage>
        <taxon>Eukaryota</taxon>
        <taxon>Fungi</taxon>
        <taxon>Dikarya</taxon>
        <taxon>Ascomycota</taxon>
        <taxon>Pezizomycotina</taxon>
        <taxon>Sordariomycetes</taxon>
        <taxon>Sordariomycetidae</taxon>
        <taxon>Ophiostomatales</taxon>
        <taxon>Ophiostomataceae</taxon>
        <taxon>Sporothrix</taxon>
    </lineage>
</organism>
<proteinExistence type="predicted"/>
<gene>
    <name evidence="2" type="ORF">SEUCBS140593_007287</name>
</gene>
<reference evidence="2 3" key="1">
    <citation type="submission" date="2024-01" db="EMBL/GenBank/DDBJ databases">
        <authorList>
            <person name="Allen C."/>
            <person name="Tagirdzhanova G."/>
        </authorList>
    </citation>
    <scope>NUCLEOTIDE SEQUENCE [LARGE SCALE GENOMIC DNA]</scope>
</reference>
<dbReference type="SMART" id="SM01130">
    <property type="entry name" value="DHDPS"/>
    <property type="match status" value="1"/>
</dbReference>
<evidence type="ECO:0000313" key="2">
    <source>
        <dbReference type="EMBL" id="CAK7229554.1"/>
    </source>
</evidence>
<dbReference type="Gene3D" id="3.20.20.70">
    <property type="entry name" value="Aldolase class I"/>
    <property type="match status" value="1"/>
</dbReference>
<name>A0ABP0CC06_9PEZI</name>
<protein>
    <recommendedName>
        <fullName evidence="4">Dihydrodipicolinate synthetase family protein</fullName>
    </recommendedName>
</protein>
<dbReference type="CDD" id="cd00408">
    <property type="entry name" value="DHDPS-like"/>
    <property type="match status" value="1"/>
</dbReference>
<comment type="caution">
    <text evidence="2">The sequence shown here is derived from an EMBL/GenBank/DDBJ whole genome shotgun (WGS) entry which is preliminary data.</text>
</comment>
<dbReference type="Pfam" id="PF00701">
    <property type="entry name" value="DHDPS"/>
    <property type="match status" value="1"/>
</dbReference>
<feature type="compositionally biased region" description="Low complexity" evidence="1">
    <location>
        <begin position="28"/>
        <end position="52"/>
    </location>
</feature>
<feature type="region of interest" description="Disordered" evidence="1">
    <location>
        <begin position="1"/>
        <end position="55"/>
    </location>
</feature>
<sequence>MSSLTIAVGPAEQTSGAGSETPPKTPRTPAGAAESATSTGAKTATTLNNNNASRRLPDGIYVPMLTFFHPETEDLDLASMQKQAARLQQAGVAGILLHGSNGEAAHLTHEERVRNIQAVVDAVRTDRLDLDSATPFPVLAGCGAQSVRETVDLCTEAAAAGATHALILPPGYYASIMGADQLSAFFLAVARRSPIPILIYNFPAAASGIDLNSDTICALAAAHPNIVGVKLTCGNTGKLARVVAGTTAMGRGPGSANPFFVAGGSADFILQGAIVGANGSISGLANLAPRACTEILELFRQGRLEEARKLQAVVAQGDWLAIRYGFVGVKHGLQKFGSIGLGSAASLPSSVPRKPCQLLSTEAQAEFDAGTESLLDEEQTLQASA</sequence>
<evidence type="ECO:0000256" key="1">
    <source>
        <dbReference type="SAM" id="MobiDB-lite"/>
    </source>
</evidence>
<dbReference type="SUPFAM" id="SSF51569">
    <property type="entry name" value="Aldolase"/>
    <property type="match status" value="1"/>
</dbReference>
<dbReference type="PANTHER" id="PTHR12128:SF52">
    <property type="entry name" value="4-HYDROXY-2-OXOGLUTARATE ALDOLASE, MITOCHONDRIAL-RELATED"/>
    <property type="match status" value="1"/>
</dbReference>
<evidence type="ECO:0000313" key="3">
    <source>
        <dbReference type="Proteomes" id="UP001642482"/>
    </source>
</evidence>
<keyword evidence="3" id="KW-1185">Reference proteome</keyword>
<dbReference type="EMBL" id="CAWUHD010000086">
    <property type="protein sequence ID" value="CAK7229554.1"/>
    <property type="molecule type" value="Genomic_DNA"/>
</dbReference>
<accession>A0ABP0CC06</accession>
<dbReference type="InterPro" id="IPR013785">
    <property type="entry name" value="Aldolase_TIM"/>
</dbReference>
<evidence type="ECO:0008006" key="4">
    <source>
        <dbReference type="Google" id="ProtNLM"/>
    </source>
</evidence>
<dbReference type="PANTHER" id="PTHR12128">
    <property type="entry name" value="DIHYDRODIPICOLINATE SYNTHASE"/>
    <property type="match status" value="1"/>
</dbReference>
<dbReference type="InterPro" id="IPR002220">
    <property type="entry name" value="DapA-like"/>
</dbReference>